<evidence type="ECO:0000313" key="2">
    <source>
        <dbReference type="Proteomes" id="UP000829420"/>
    </source>
</evidence>
<organism evidence="1 2">
    <name type="scientific">Moellerella wisconsensis</name>
    <dbReference type="NCBI Taxonomy" id="158849"/>
    <lineage>
        <taxon>Bacteria</taxon>
        <taxon>Pseudomonadati</taxon>
        <taxon>Pseudomonadota</taxon>
        <taxon>Gammaproteobacteria</taxon>
        <taxon>Enterobacterales</taxon>
        <taxon>Morganellaceae</taxon>
        <taxon>Moellerella</taxon>
    </lineage>
</organism>
<proteinExistence type="predicted"/>
<keyword evidence="2" id="KW-1185">Reference proteome</keyword>
<reference evidence="1" key="1">
    <citation type="submission" date="2022-03" db="EMBL/GenBank/DDBJ databases">
        <title>ESBL-producing Moellerella wisconsensis and Escherichia marmotae isolated from wild game meat.</title>
        <authorList>
            <person name="Biggel M."/>
        </authorList>
    </citation>
    <scope>NUCLEOTIDE SEQUENCE</scope>
    <source>
        <strain evidence="1">W1</strain>
    </source>
</reference>
<gene>
    <name evidence="1" type="ORF">MNY70_09630</name>
</gene>
<evidence type="ECO:0000313" key="1">
    <source>
        <dbReference type="EMBL" id="UNH37779.1"/>
    </source>
</evidence>
<sequence length="467" mass="51665">MPLIKNALSSLLGEDSSWLWADHLRQASFRGVPFGVMSGEGVFGRRVAVHEYPYRDQAWVEDLGRSTRRITIKGFLIQDSLVYDAPDVFIQRDNLVAACEEGNTGTLIHPTLGELTVNVTESGLRINESVEHGRVFEFELVVIESGLKVFAITDSESTGALKPKNWFKTATTAAAKFIAMVKGEMRAVTQTIETIKNTANFWINMVKSTLNEATNLSDSMGSIFGSEQYGRYQKGKVGGTVSGATGKKITTDITEDDDELIKKQLTAATTDREQIELLLDTVSAAKNPAEFCQSVQNVVIRIMDMASSIDRRILLLSQLSKFEYPNYQDNPKSARITQLTITYLSVITASAVAVLSTYTLPSSSNDAASQQRDVCDVIDHALTQVGDLGIDDVYQLLNEMRSAVVTQYIHKGSEKGQLTQYTLPTTLSVLHVANRLYQSADRSDELVMEVEPRHPAFMPIKFKALKK</sequence>
<protein>
    <submittedName>
        <fullName evidence="1">DNA circularization N-terminal domain-containing protein</fullName>
    </submittedName>
</protein>
<accession>A0ACD3Y4Y6</accession>
<dbReference type="EMBL" id="CP093255">
    <property type="protein sequence ID" value="UNH37779.1"/>
    <property type="molecule type" value="Genomic_DNA"/>
</dbReference>
<name>A0ACD3Y4Y6_9GAMM</name>
<dbReference type="Proteomes" id="UP000829420">
    <property type="component" value="Chromosome"/>
</dbReference>